<proteinExistence type="predicted"/>
<name>A0A653KAG8_9GAMM</name>
<evidence type="ECO:0000313" key="2">
    <source>
        <dbReference type="Proteomes" id="UP000430404"/>
    </source>
</evidence>
<dbReference type="Proteomes" id="UP000430404">
    <property type="component" value="Unassembled WGS sequence"/>
</dbReference>
<keyword evidence="1" id="KW-0808">Transferase</keyword>
<dbReference type="Gene3D" id="3.90.550.60">
    <property type="match status" value="1"/>
</dbReference>
<reference evidence="1 2" key="1">
    <citation type="submission" date="2019-10" db="EMBL/GenBank/DDBJ databases">
        <authorList>
            <person name="Karimi E."/>
        </authorList>
    </citation>
    <scope>NUCLEOTIDE SEQUENCE [LARGE SCALE GENOMIC DNA]</scope>
    <source>
        <strain evidence="1">Acinetobacter sp. 8BE</strain>
    </source>
</reference>
<protein>
    <submittedName>
        <fullName evidence="1">Glycosyl transferase 2 family protein</fullName>
    </submittedName>
</protein>
<dbReference type="EMBL" id="CABWKZ010000040">
    <property type="protein sequence ID" value="VXA57494.1"/>
    <property type="molecule type" value="Genomic_DNA"/>
</dbReference>
<gene>
    <name evidence="1" type="ORF">ACI8B_450001</name>
</gene>
<dbReference type="AlphaFoldDB" id="A0A653KAG8"/>
<evidence type="ECO:0000313" key="1">
    <source>
        <dbReference type="EMBL" id="VXA57494.1"/>
    </source>
</evidence>
<dbReference type="GO" id="GO:0016740">
    <property type="term" value="F:transferase activity"/>
    <property type="evidence" value="ECO:0007669"/>
    <property type="project" value="UniProtKB-KW"/>
</dbReference>
<accession>A0A653KAG8</accession>
<organism evidence="1 2">
    <name type="scientific">Acinetobacter proteolyticus</name>
    <dbReference type="NCBI Taxonomy" id="1776741"/>
    <lineage>
        <taxon>Bacteria</taxon>
        <taxon>Pseudomonadati</taxon>
        <taxon>Pseudomonadota</taxon>
        <taxon>Gammaproteobacteria</taxon>
        <taxon>Moraxellales</taxon>
        <taxon>Moraxellaceae</taxon>
        <taxon>Acinetobacter</taxon>
    </lineage>
</organism>
<sequence length="167" mass="19715">MTYHGQQIIGDYQQLSHVEYINQEANLFNGLLIRKNVVEKIGLPISDLFIRGDEVEYTKRMKKNKLSFGTLVDAKFFHPSDKNERIKVLFNLWTMRDAHSDFKNYYMFRNRAVAFIEDGNAWLLPLDLIRYTYYFLIVKKLNIKGLKLWCLATIDGIKGKLGRHSKY</sequence>